<keyword evidence="1" id="KW-1133">Transmembrane helix</keyword>
<name>A0A5D3WNA1_9BACT</name>
<dbReference type="Proteomes" id="UP000324159">
    <property type="component" value="Unassembled WGS sequence"/>
</dbReference>
<keyword evidence="4" id="KW-1185">Reference proteome</keyword>
<comment type="caution">
    <text evidence="3">The sequence shown here is derived from an EMBL/GenBank/DDBJ whole genome shotgun (WGS) entry which is preliminary data.</text>
</comment>
<dbReference type="OrthoDB" id="5401870at2"/>
<keyword evidence="1" id="KW-0812">Transmembrane</keyword>
<protein>
    <submittedName>
        <fullName evidence="3">PH (Pleckstrin Homology) domain-containing protein</fullName>
    </submittedName>
</protein>
<feature type="transmembrane region" description="Helical" evidence="1">
    <location>
        <begin position="31"/>
        <end position="53"/>
    </location>
</feature>
<reference evidence="3 4" key="1">
    <citation type="submission" date="2019-07" db="EMBL/GenBank/DDBJ databases">
        <title>Genomic Encyclopedia of Type Strains, Phase IV (KMG-IV): sequencing the most valuable type-strain genomes for metagenomic binning, comparative biology and taxonomic classification.</title>
        <authorList>
            <person name="Goeker M."/>
        </authorList>
    </citation>
    <scope>NUCLEOTIDE SEQUENCE [LARGE SCALE GENOMIC DNA]</scope>
    <source>
        <strain evidence="3 4">SS015</strain>
    </source>
</reference>
<sequence>MIWSDQLEAGESIRWEATPAPRCYTFRHWKVSLFGLLLVLLASWWEVLAWQMAAVYQLAWLPLIPLPVWLFGLYLAIGKPLLARREWETVRYAVTGRRLLARRGRKRLALPLDRIGYFCLEPHGENLGSVRVESKDGQIRLCLCCIEYPRQLTDLLEEAMRRSGTLCEREATAIDSASRGG</sequence>
<dbReference type="RefSeq" id="WP_148894187.1">
    <property type="nucleotide sequence ID" value="NZ_VNIB01000001.1"/>
</dbReference>
<proteinExistence type="predicted"/>
<dbReference type="InterPro" id="IPR005182">
    <property type="entry name" value="YdbS-like_PH"/>
</dbReference>
<keyword evidence="1" id="KW-0472">Membrane</keyword>
<evidence type="ECO:0000313" key="3">
    <source>
        <dbReference type="EMBL" id="TYO99994.1"/>
    </source>
</evidence>
<evidence type="ECO:0000313" key="4">
    <source>
        <dbReference type="Proteomes" id="UP000324159"/>
    </source>
</evidence>
<feature type="domain" description="YdbS-like PH" evidence="2">
    <location>
        <begin position="87"/>
        <end position="155"/>
    </location>
</feature>
<organism evidence="3 4">
    <name type="scientific">Geothermobacter ehrlichii</name>
    <dbReference type="NCBI Taxonomy" id="213224"/>
    <lineage>
        <taxon>Bacteria</taxon>
        <taxon>Pseudomonadati</taxon>
        <taxon>Thermodesulfobacteriota</taxon>
        <taxon>Desulfuromonadia</taxon>
        <taxon>Desulfuromonadales</taxon>
        <taxon>Geothermobacteraceae</taxon>
        <taxon>Geothermobacter</taxon>
    </lineage>
</organism>
<feature type="transmembrane region" description="Helical" evidence="1">
    <location>
        <begin position="59"/>
        <end position="77"/>
    </location>
</feature>
<evidence type="ECO:0000256" key="1">
    <source>
        <dbReference type="SAM" id="Phobius"/>
    </source>
</evidence>
<accession>A0A5D3WNA1</accession>
<gene>
    <name evidence="3" type="ORF">EDC39_101155</name>
</gene>
<dbReference type="Pfam" id="PF03703">
    <property type="entry name" value="bPH_2"/>
    <property type="match status" value="1"/>
</dbReference>
<dbReference type="AlphaFoldDB" id="A0A5D3WNA1"/>
<evidence type="ECO:0000259" key="2">
    <source>
        <dbReference type="Pfam" id="PF03703"/>
    </source>
</evidence>
<dbReference type="EMBL" id="VNIB01000001">
    <property type="protein sequence ID" value="TYO99994.1"/>
    <property type="molecule type" value="Genomic_DNA"/>
</dbReference>